<reference evidence="2 3" key="1">
    <citation type="journal article" date="2012" name="Nat. Biotechnol.">
        <title>Draft genome sequence of pigeonpea (Cajanus cajan), an orphan legume crop of resource-poor farmers.</title>
        <authorList>
            <person name="Varshney R.K."/>
            <person name="Chen W."/>
            <person name="Li Y."/>
            <person name="Bharti A.K."/>
            <person name="Saxena R.K."/>
            <person name="Schlueter J.A."/>
            <person name="Donoghue M.T."/>
            <person name="Azam S."/>
            <person name="Fan G."/>
            <person name="Whaley A.M."/>
            <person name="Farmer A.D."/>
            <person name="Sheridan J."/>
            <person name="Iwata A."/>
            <person name="Tuteja R."/>
            <person name="Penmetsa R.V."/>
            <person name="Wu W."/>
            <person name="Upadhyaya H.D."/>
            <person name="Yang S.P."/>
            <person name="Shah T."/>
            <person name="Saxena K.B."/>
            <person name="Michael T."/>
            <person name="McCombie W.R."/>
            <person name="Yang B."/>
            <person name="Zhang G."/>
            <person name="Yang H."/>
            <person name="Wang J."/>
            <person name="Spillane C."/>
            <person name="Cook D.R."/>
            <person name="May G.D."/>
            <person name="Xu X."/>
            <person name="Jackson S.A."/>
        </authorList>
    </citation>
    <scope>NUCLEOTIDE SEQUENCE [LARGE SCALE GENOMIC DNA]</scope>
    <source>
        <strain evidence="3">cv. Asha</strain>
    </source>
</reference>
<dbReference type="AlphaFoldDB" id="A0A151U0Z6"/>
<sequence length="133" mass="15162">MSWPFPVKMSNTTLRVRDPNSTPCVCSTSFASSGEDTTTRFRCPMRRRKMSPNFLARSVRLRWLRSSPTWSQFPKMGTGSGPGGSLNLFPRSLERAMATTAARKRPRRVFSSRRRSIHVVVGVRDEVYECVFV</sequence>
<evidence type="ECO:0000313" key="2">
    <source>
        <dbReference type="EMBL" id="KYP72989.1"/>
    </source>
</evidence>
<evidence type="ECO:0000259" key="1">
    <source>
        <dbReference type="PROSITE" id="PS50835"/>
    </source>
</evidence>
<dbReference type="InterPro" id="IPR007110">
    <property type="entry name" value="Ig-like_dom"/>
</dbReference>
<accession>A0A151U0Z6</accession>
<dbReference type="Proteomes" id="UP000075243">
    <property type="component" value="Chromosome 2"/>
</dbReference>
<dbReference type="EMBL" id="CM003604">
    <property type="protein sequence ID" value="KYP72989.1"/>
    <property type="molecule type" value="Genomic_DNA"/>
</dbReference>
<dbReference type="PROSITE" id="PS50835">
    <property type="entry name" value="IG_LIKE"/>
    <property type="match status" value="1"/>
</dbReference>
<proteinExistence type="predicted"/>
<keyword evidence="3" id="KW-1185">Reference proteome</keyword>
<evidence type="ECO:0000313" key="3">
    <source>
        <dbReference type="Proteomes" id="UP000075243"/>
    </source>
</evidence>
<name>A0A151U0Z6_CAJCA</name>
<gene>
    <name evidence="2" type="ORF">KK1_005597</name>
</gene>
<organism evidence="2 3">
    <name type="scientific">Cajanus cajan</name>
    <name type="common">Pigeon pea</name>
    <name type="synonym">Cajanus indicus</name>
    <dbReference type="NCBI Taxonomy" id="3821"/>
    <lineage>
        <taxon>Eukaryota</taxon>
        <taxon>Viridiplantae</taxon>
        <taxon>Streptophyta</taxon>
        <taxon>Embryophyta</taxon>
        <taxon>Tracheophyta</taxon>
        <taxon>Spermatophyta</taxon>
        <taxon>Magnoliopsida</taxon>
        <taxon>eudicotyledons</taxon>
        <taxon>Gunneridae</taxon>
        <taxon>Pentapetalae</taxon>
        <taxon>rosids</taxon>
        <taxon>fabids</taxon>
        <taxon>Fabales</taxon>
        <taxon>Fabaceae</taxon>
        <taxon>Papilionoideae</taxon>
        <taxon>50 kb inversion clade</taxon>
        <taxon>NPAAA clade</taxon>
        <taxon>indigoferoid/millettioid clade</taxon>
        <taxon>Phaseoleae</taxon>
        <taxon>Cajanus</taxon>
    </lineage>
</organism>
<feature type="domain" description="Ig-like" evidence="1">
    <location>
        <begin position="19"/>
        <end position="133"/>
    </location>
</feature>
<protein>
    <recommendedName>
        <fullName evidence="1">Ig-like domain-containing protein</fullName>
    </recommendedName>
</protein>
<dbReference type="Gramene" id="C.cajan_05461.t">
    <property type="protein sequence ID" value="C.cajan_05461.t.cds1"/>
    <property type="gene ID" value="C.cajan_05461"/>
</dbReference>